<sequence>MVQLVTPHGNGPACCSHDTGIGQRSQIITRLQIFVGEEEETKAKTACTSALNAIQI</sequence>
<dbReference type="Proteomes" id="UP000008177">
    <property type="component" value="Unplaced contigs"/>
</dbReference>
<dbReference type="InParanoid" id="G2Y490"/>
<reference evidence="2" key="1">
    <citation type="journal article" date="2011" name="PLoS Genet.">
        <title>Genomic analysis of the necrotrophic fungal pathogens Sclerotinia sclerotiorum and Botrytis cinerea.</title>
        <authorList>
            <person name="Amselem J."/>
            <person name="Cuomo C.A."/>
            <person name="van Kan J.A."/>
            <person name="Viaud M."/>
            <person name="Benito E.P."/>
            <person name="Couloux A."/>
            <person name="Coutinho P.M."/>
            <person name="de Vries R.P."/>
            <person name="Dyer P.S."/>
            <person name="Fillinger S."/>
            <person name="Fournier E."/>
            <person name="Gout L."/>
            <person name="Hahn M."/>
            <person name="Kohn L."/>
            <person name="Lapalu N."/>
            <person name="Plummer K.M."/>
            <person name="Pradier J.M."/>
            <person name="Quevillon E."/>
            <person name="Sharon A."/>
            <person name="Simon A."/>
            <person name="ten Have A."/>
            <person name="Tudzynski B."/>
            <person name="Tudzynski P."/>
            <person name="Wincker P."/>
            <person name="Andrew M."/>
            <person name="Anthouard V."/>
            <person name="Beever R.E."/>
            <person name="Beffa R."/>
            <person name="Benoit I."/>
            <person name="Bouzid O."/>
            <person name="Brault B."/>
            <person name="Chen Z."/>
            <person name="Choquer M."/>
            <person name="Collemare J."/>
            <person name="Cotton P."/>
            <person name="Danchin E.G."/>
            <person name="Da Silva C."/>
            <person name="Gautier A."/>
            <person name="Giraud C."/>
            <person name="Giraud T."/>
            <person name="Gonzalez C."/>
            <person name="Grossetete S."/>
            <person name="Guldener U."/>
            <person name="Henrissat B."/>
            <person name="Howlett B.J."/>
            <person name="Kodira C."/>
            <person name="Kretschmer M."/>
            <person name="Lappartient A."/>
            <person name="Leroch M."/>
            <person name="Levis C."/>
            <person name="Mauceli E."/>
            <person name="Neuveglise C."/>
            <person name="Oeser B."/>
            <person name="Pearson M."/>
            <person name="Poulain J."/>
            <person name="Poussereau N."/>
            <person name="Quesneville H."/>
            <person name="Rascle C."/>
            <person name="Schumacher J."/>
            <person name="Segurens B."/>
            <person name="Sexton A."/>
            <person name="Silva E."/>
            <person name="Sirven C."/>
            <person name="Soanes D.M."/>
            <person name="Talbot N.J."/>
            <person name="Templeton M."/>
            <person name="Yandava C."/>
            <person name="Yarden O."/>
            <person name="Zeng Q."/>
            <person name="Rollins J.A."/>
            <person name="Lebrun M.H."/>
            <person name="Dickman M."/>
        </authorList>
    </citation>
    <scope>NUCLEOTIDE SEQUENCE [LARGE SCALE GENOMIC DNA]</scope>
    <source>
        <strain evidence="2">T4</strain>
    </source>
</reference>
<accession>G2Y490</accession>
<gene>
    <name evidence="1" type="ORF">BofuT4_uP006390.1</name>
</gene>
<name>G2Y490_BOTF4</name>
<protein>
    <submittedName>
        <fullName evidence="1">Uncharacterized protein</fullName>
    </submittedName>
</protein>
<proteinExistence type="predicted"/>
<dbReference type="EMBL" id="FQ790286">
    <property type="protein sequence ID" value="CCD47480.1"/>
    <property type="molecule type" value="Genomic_DNA"/>
</dbReference>
<evidence type="ECO:0000313" key="2">
    <source>
        <dbReference type="Proteomes" id="UP000008177"/>
    </source>
</evidence>
<evidence type="ECO:0000313" key="1">
    <source>
        <dbReference type="EMBL" id="CCD47480.1"/>
    </source>
</evidence>
<organism evidence="1 2">
    <name type="scientific">Botryotinia fuckeliana (strain T4)</name>
    <name type="common">Noble rot fungus</name>
    <name type="synonym">Botrytis cinerea</name>
    <dbReference type="NCBI Taxonomy" id="999810"/>
    <lineage>
        <taxon>Eukaryota</taxon>
        <taxon>Fungi</taxon>
        <taxon>Dikarya</taxon>
        <taxon>Ascomycota</taxon>
        <taxon>Pezizomycotina</taxon>
        <taxon>Leotiomycetes</taxon>
        <taxon>Helotiales</taxon>
        <taxon>Sclerotiniaceae</taxon>
        <taxon>Botrytis</taxon>
    </lineage>
</organism>
<dbReference type="AlphaFoldDB" id="G2Y490"/>
<dbReference type="HOGENOM" id="CLU_3013924_0_0_1"/>